<keyword evidence="3" id="KW-1185">Reference proteome</keyword>
<proteinExistence type="predicted"/>
<dbReference type="Gene3D" id="1.10.10.60">
    <property type="entry name" value="Homeodomain-like"/>
    <property type="match status" value="1"/>
</dbReference>
<comment type="caution">
    <text evidence="2">The sequence shown here is derived from an EMBL/GenBank/DDBJ whole genome shotgun (WGS) entry which is preliminary data.</text>
</comment>
<evidence type="ECO:0000313" key="3">
    <source>
        <dbReference type="Proteomes" id="UP001595536"/>
    </source>
</evidence>
<name>A0ABV7LEJ4_9HYPH</name>
<feature type="region of interest" description="Disordered" evidence="1">
    <location>
        <begin position="131"/>
        <end position="159"/>
    </location>
</feature>
<organism evidence="2 3">
    <name type="scientific">Camelimonas abortus</name>
    <dbReference type="NCBI Taxonomy" id="1017184"/>
    <lineage>
        <taxon>Bacteria</taxon>
        <taxon>Pseudomonadati</taxon>
        <taxon>Pseudomonadota</taxon>
        <taxon>Alphaproteobacteria</taxon>
        <taxon>Hyphomicrobiales</taxon>
        <taxon>Chelatococcaceae</taxon>
        <taxon>Camelimonas</taxon>
    </lineage>
</organism>
<evidence type="ECO:0000256" key="1">
    <source>
        <dbReference type="SAM" id="MobiDB-lite"/>
    </source>
</evidence>
<dbReference type="InterPro" id="IPR048683">
    <property type="entry name" value="Sf6_terminase"/>
</dbReference>
<protein>
    <submittedName>
        <fullName evidence="2">Terminase small subunit protein</fullName>
    </submittedName>
</protein>
<sequence>MTAKYNGAARPGRPTIFTQLLADQICAELATGKSMRTMCRDEAMPSMSTVYKWLRERPDFSQQYVKAKAEAADALAEEILDIADDATGDWLEIHDTDGFAAGYRLNGEHVQRSRLQIDARKWIAARLKPRKYGGRGGSDDSVQSANPPGGLVQDIRGLR</sequence>
<dbReference type="Proteomes" id="UP001595536">
    <property type="component" value="Unassembled WGS sequence"/>
</dbReference>
<reference evidence="3" key="1">
    <citation type="journal article" date="2019" name="Int. J. Syst. Evol. Microbiol.">
        <title>The Global Catalogue of Microorganisms (GCM) 10K type strain sequencing project: providing services to taxonomists for standard genome sequencing and annotation.</title>
        <authorList>
            <consortium name="The Broad Institute Genomics Platform"/>
            <consortium name="The Broad Institute Genome Sequencing Center for Infectious Disease"/>
            <person name="Wu L."/>
            <person name="Ma J."/>
        </authorList>
    </citation>
    <scope>NUCLEOTIDE SEQUENCE [LARGE SCALE GENOMIC DNA]</scope>
    <source>
        <strain evidence="3">CCM 7941</strain>
    </source>
</reference>
<dbReference type="RefSeq" id="WP_376829302.1">
    <property type="nucleotide sequence ID" value="NZ_JBHLWR010000006.1"/>
</dbReference>
<gene>
    <name evidence="2" type="ORF">ACFOEX_06240</name>
</gene>
<evidence type="ECO:0000313" key="2">
    <source>
        <dbReference type="EMBL" id="MFC3265949.1"/>
    </source>
</evidence>
<accession>A0ABV7LEJ4</accession>
<dbReference type="Pfam" id="PF20901">
    <property type="entry name" value="Sf6_terminase"/>
    <property type="match status" value="1"/>
</dbReference>
<dbReference type="EMBL" id="JBHRUV010000028">
    <property type="protein sequence ID" value="MFC3265949.1"/>
    <property type="molecule type" value="Genomic_DNA"/>
</dbReference>